<gene>
    <name evidence="2" type="ORF">KVT40_000565</name>
</gene>
<keyword evidence="1" id="KW-0732">Signal</keyword>
<dbReference type="OrthoDB" id="3701524at2759"/>
<evidence type="ECO:0000313" key="3">
    <source>
        <dbReference type="Proteomes" id="UP000809789"/>
    </source>
</evidence>
<proteinExistence type="predicted"/>
<name>A0A8K0PGJ4_9PEZI</name>
<organism evidence="2 3">
    <name type="scientific">Elsinoe batatas</name>
    <dbReference type="NCBI Taxonomy" id="2601811"/>
    <lineage>
        <taxon>Eukaryota</taxon>
        <taxon>Fungi</taxon>
        <taxon>Dikarya</taxon>
        <taxon>Ascomycota</taxon>
        <taxon>Pezizomycotina</taxon>
        <taxon>Dothideomycetes</taxon>
        <taxon>Dothideomycetidae</taxon>
        <taxon>Myriangiales</taxon>
        <taxon>Elsinoaceae</taxon>
        <taxon>Elsinoe</taxon>
    </lineage>
</organism>
<comment type="caution">
    <text evidence="2">The sequence shown here is derived from an EMBL/GenBank/DDBJ whole genome shotgun (WGS) entry which is preliminary data.</text>
</comment>
<keyword evidence="3" id="KW-1185">Reference proteome</keyword>
<feature type="signal peptide" evidence="1">
    <location>
        <begin position="1"/>
        <end position="20"/>
    </location>
</feature>
<dbReference type="AlphaFoldDB" id="A0A8K0PGJ4"/>
<evidence type="ECO:0000256" key="1">
    <source>
        <dbReference type="SAM" id="SignalP"/>
    </source>
</evidence>
<accession>A0A8K0PGJ4</accession>
<dbReference type="Proteomes" id="UP000809789">
    <property type="component" value="Unassembled WGS sequence"/>
</dbReference>
<sequence>MKPTTLFIAALGLFSTSATAQVCAKPGKSCVGQVLGHQECQCNAGIVLECVKIGNGPRTYQMLKNCPKPKNGGIRCIDGRCVG</sequence>
<evidence type="ECO:0000313" key="2">
    <source>
        <dbReference type="EMBL" id="KAG8631425.1"/>
    </source>
</evidence>
<feature type="chain" id="PRO_5035446100" evidence="1">
    <location>
        <begin position="21"/>
        <end position="83"/>
    </location>
</feature>
<protein>
    <submittedName>
        <fullName evidence="2">Uncharacterized protein</fullName>
    </submittedName>
</protein>
<reference evidence="2" key="1">
    <citation type="submission" date="2021-07" db="EMBL/GenBank/DDBJ databases">
        <title>Elsinoe batatas strain:CRI-CJ2 Genome sequencing and assembly.</title>
        <authorList>
            <person name="Huang L."/>
        </authorList>
    </citation>
    <scope>NUCLEOTIDE SEQUENCE</scope>
    <source>
        <strain evidence="2">CRI-CJ2</strain>
    </source>
</reference>
<dbReference type="EMBL" id="JAESVG020000001">
    <property type="protein sequence ID" value="KAG8631425.1"/>
    <property type="molecule type" value="Genomic_DNA"/>
</dbReference>